<protein>
    <submittedName>
        <fullName evidence="1">Uncharacterized protein</fullName>
    </submittedName>
</protein>
<gene>
    <name evidence="1" type="ORF">R3I93_017499</name>
</gene>
<reference evidence="1 2" key="1">
    <citation type="submission" date="2024-02" db="EMBL/GenBank/DDBJ databases">
        <title>Chromosome-level genome assembly of the Eurasian Minnow (Phoxinus phoxinus).</title>
        <authorList>
            <person name="Oriowo T.O."/>
            <person name="Martin S."/>
            <person name="Stange M."/>
            <person name="Chrysostomakis Y."/>
            <person name="Brown T."/>
            <person name="Winkler S."/>
            <person name="Kukowka S."/>
            <person name="Myers E.W."/>
            <person name="Bohne A."/>
        </authorList>
    </citation>
    <scope>NUCLEOTIDE SEQUENCE [LARGE SCALE GENOMIC DNA]</scope>
    <source>
        <strain evidence="1">ZFMK-TIS-60720</strain>
        <tissue evidence="1">Whole Organism</tissue>
    </source>
</reference>
<organism evidence="1 2">
    <name type="scientific">Phoxinus phoxinus</name>
    <name type="common">Eurasian minnow</name>
    <dbReference type="NCBI Taxonomy" id="58324"/>
    <lineage>
        <taxon>Eukaryota</taxon>
        <taxon>Metazoa</taxon>
        <taxon>Chordata</taxon>
        <taxon>Craniata</taxon>
        <taxon>Vertebrata</taxon>
        <taxon>Euteleostomi</taxon>
        <taxon>Actinopterygii</taxon>
        <taxon>Neopterygii</taxon>
        <taxon>Teleostei</taxon>
        <taxon>Ostariophysi</taxon>
        <taxon>Cypriniformes</taxon>
        <taxon>Leuciscidae</taxon>
        <taxon>Phoxininae</taxon>
        <taxon>Phoxinus</taxon>
    </lineage>
</organism>
<sequence length="25" mass="2726">MTAHFKAQTVSRQVSTLLPAIAAHF</sequence>
<comment type="caution">
    <text evidence="1">The sequence shown here is derived from an EMBL/GenBank/DDBJ whole genome shotgun (WGS) entry which is preliminary data.</text>
</comment>
<name>A0AAN9GZ07_9TELE</name>
<accession>A0AAN9GZ07</accession>
<evidence type="ECO:0000313" key="2">
    <source>
        <dbReference type="Proteomes" id="UP001364617"/>
    </source>
</evidence>
<keyword evidence="2" id="KW-1185">Reference proteome</keyword>
<dbReference type="Proteomes" id="UP001364617">
    <property type="component" value="Unassembled WGS sequence"/>
</dbReference>
<dbReference type="EMBL" id="JAYKXH010000018">
    <property type="protein sequence ID" value="KAK7137430.1"/>
    <property type="molecule type" value="Genomic_DNA"/>
</dbReference>
<dbReference type="AlphaFoldDB" id="A0AAN9GZ07"/>
<evidence type="ECO:0000313" key="1">
    <source>
        <dbReference type="EMBL" id="KAK7137430.1"/>
    </source>
</evidence>
<proteinExistence type="predicted"/>